<dbReference type="SUPFAM" id="SSF46689">
    <property type="entry name" value="Homeodomain-like"/>
    <property type="match status" value="2"/>
</dbReference>
<dbReference type="EMBL" id="JAME01000013">
    <property type="protein sequence ID" value="ETX28962.1"/>
    <property type="molecule type" value="Genomic_DNA"/>
</dbReference>
<dbReference type="PANTHER" id="PTHR46796:SF14">
    <property type="entry name" value="TRANSCRIPTIONAL REGULATORY PROTEIN"/>
    <property type="match status" value="1"/>
</dbReference>
<sequence>MRYRHDFEGVTEKIRSIGPVRWHQFDTVLPAYWEAAGATGGRGSYVSANPRISVFFDDVSSIRVLEGTASRPLPRAIFVPAGMALQTMFTRPLVFSHLDVHMDAGWAVDVLSGAMSRAAALRLLAQPAERHDTGPLEVIARLLVDELDAASCPDLYAQSLAGSLVAAILDIGAEGQEARRARLTAAQMRKVCQRFDAGGGRGLPVAHLAAAVNLSESWFSQVFKNTTGMTPHQWQRARRIEHARALLSDTSLGVADVADRLGFSDQAHLTRTFRQVVGETPAAWRRRRG</sequence>
<comment type="caution">
    <text evidence="5">The sequence shown here is derived from an EMBL/GenBank/DDBJ whole genome shotgun (WGS) entry which is preliminary data.</text>
</comment>
<keyword evidence="1" id="KW-0805">Transcription regulation</keyword>
<dbReference type="PROSITE" id="PS01124">
    <property type="entry name" value="HTH_ARAC_FAMILY_2"/>
    <property type="match status" value="1"/>
</dbReference>
<dbReference type="InterPro" id="IPR018060">
    <property type="entry name" value="HTH_AraC"/>
</dbReference>
<dbReference type="GO" id="GO:0043565">
    <property type="term" value="F:sequence-specific DNA binding"/>
    <property type="evidence" value="ECO:0007669"/>
    <property type="project" value="InterPro"/>
</dbReference>
<dbReference type="Pfam" id="PF12833">
    <property type="entry name" value="HTH_18"/>
    <property type="match status" value="1"/>
</dbReference>
<keyword evidence="6" id="KW-1185">Reference proteome</keyword>
<dbReference type="InterPro" id="IPR018062">
    <property type="entry name" value="HTH_AraC-typ_CS"/>
</dbReference>
<dbReference type="OrthoDB" id="9793400at2"/>
<dbReference type="RefSeq" id="WP_043769887.1">
    <property type="nucleotide sequence ID" value="NZ_JAME01000013.1"/>
</dbReference>
<evidence type="ECO:0000256" key="3">
    <source>
        <dbReference type="ARBA" id="ARBA00023163"/>
    </source>
</evidence>
<gene>
    <name evidence="5" type="ORF">RISW2_03210</name>
</gene>
<evidence type="ECO:0000259" key="4">
    <source>
        <dbReference type="PROSITE" id="PS01124"/>
    </source>
</evidence>
<dbReference type="Proteomes" id="UP000023430">
    <property type="component" value="Unassembled WGS sequence"/>
</dbReference>
<dbReference type="PANTHER" id="PTHR46796">
    <property type="entry name" value="HTH-TYPE TRANSCRIPTIONAL ACTIVATOR RHAS-RELATED"/>
    <property type="match status" value="1"/>
</dbReference>
<proteinExistence type="predicted"/>
<keyword evidence="2" id="KW-0238">DNA-binding</keyword>
<accession>X7F7S1</accession>
<dbReference type="InterPro" id="IPR009057">
    <property type="entry name" value="Homeodomain-like_sf"/>
</dbReference>
<keyword evidence="3" id="KW-0804">Transcription</keyword>
<dbReference type="PATRIC" id="fig|1449351.3.peg.2008"/>
<protein>
    <recommendedName>
        <fullName evidence="4">HTH araC/xylS-type domain-containing protein</fullName>
    </recommendedName>
</protein>
<dbReference type="InterPro" id="IPR050204">
    <property type="entry name" value="AraC_XylS_family_regulators"/>
</dbReference>
<evidence type="ECO:0000256" key="1">
    <source>
        <dbReference type="ARBA" id="ARBA00023015"/>
    </source>
</evidence>
<evidence type="ECO:0000313" key="6">
    <source>
        <dbReference type="Proteomes" id="UP000023430"/>
    </source>
</evidence>
<dbReference type="AlphaFoldDB" id="X7F7S1"/>
<reference evidence="5 6" key="1">
    <citation type="submission" date="2014-01" db="EMBL/GenBank/DDBJ databases">
        <title>Roseivivax isoporae LMG 25204 Genome Sequencing.</title>
        <authorList>
            <person name="Lai Q."/>
            <person name="Li G."/>
            <person name="Shao Z."/>
        </authorList>
    </citation>
    <scope>NUCLEOTIDE SEQUENCE [LARGE SCALE GENOMIC DNA]</scope>
    <source>
        <strain evidence="5 6">LMG 25204</strain>
    </source>
</reference>
<evidence type="ECO:0000313" key="5">
    <source>
        <dbReference type="EMBL" id="ETX28962.1"/>
    </source>
</evidence>
<dbReference type="PROSITE" id="PS00041">
    <property type="entry name" value="HTH_ARAC_FAMILY_1"/>
    <property type="match status" value="1"/>
</dbReference>
<organism evidence="5 6">
    <name type="scientific">Roseivivax isoporae LMG 25204</name>
    <dbReference type="NCBI Taxonomy" id="1449351"/>
    <lineage>
        <taxon>Bacteria</taxon>
        <taxon>Pseudomonadati</taxon>
        <taxon>Pseudomonadota</taxon>
        <taxon>Alphaproteobacteria</taxon>
        <taxon>Rhodobacterales</taxon>
        <taxon>Roseobacteraceae</taxon>
        <taxon>Roseivivax</taxon>
    </lineage>
</organism>
<feature type="domain" description="HTH araC/xylS-type" evidence="4">
    <location>
        <begin position="189"/>
        <end position="287"/>
    </location>
</feature>
<dbReference type="GO" id="GO:0003700">
    <property type="term" value="F:DNA-binding transcription factor activity"/>
    <property type="evidence" value="ECO:0007669"/>
    <property type="project" value="InterPro"/>
</dbReference>
<dbReference type="STRING" id="1449351.RISW2_03210"/>
<dbReference type="SMART" id="SM00342">
    <property type="entry name" value="HTH_ARAC"/>
    <property type="match status" value="1"/>
</dbReference>
<name>X7F7S1_9RHOB</name>
<evidence type="ECO:0000256" key="2">
    <source>
        <dbReference type="ARBA" id="ARBA00023125"/>
    </source>
</evidence>
<dbReference type="eggNOG" id="COG2207">
    <property type="taxonomic scope" value="Bacteria"/>
</dbReference>
<dbReference type="Gene3D" id="1.10.10.60">
    <property type="entry name" value="Homeodomain-like"/>
    <property type="match status" value="2"/>
</dbReference>